<proteinExistence type="inferred from homology"/>
<evidence type="ECO:0000259" key="5">
    <source>
        <dbReference type="Pfam" id="PF00061"/>
    </source>
</evidence>
<comment type="subcellular location">
    <subcellularLocation>
        <location evidence="1">Cytoplasm</location>
    </subcellularLocation>
</comment>
<protein>
    <submittedName>
        <fullName evidence="6">Retinol binding protein 7</fullName>
    </submittedName>
</protein>
<dbReference type="PANTHER" id="PTHR11955">
    <property type="entry name" value="FATTY ACID BINDING PROTEIN"/>
    <property type="match status" value="1"/>
</dbReference>
<evidence type="ECO:0000256" key="1">
    <source>
        <dbReference type="ARBA" id="ARBA00004496"/>
    </source>
</evidence>
<dbReference type="SUPFAM" id="SSF50814">
    <property type="entry name" value="Lipocalins"/>
    <property type="match status" value="1"/>
</dbReference>
<dbReference type="Ensembl" id="ENSSSCT00055055925.1">
    <property type="protein sequence ID" value="ENSSSCP00055044654.1"/>
    <property type="gene ID" value="ENSSSCG00055028202.1"/>
</dbReference>
<organism evidence="6 7">
    <name type="scientific">Sus scrofa</name>
    <name type="common">Pig</name>
    <dbReference type="NCBI Taxonomy" id="9823"/>
    <lineage>
        <taxon>Eukaryota</taxon>
        <taxon>Metazoa</taxon>
        <taxon>Chordata</taxon>
        <taxon>Craniata</taxon>
        <taxon>Vertebrata</taxon>
        <taxon>Euteleostomi</taxon>
        <taxon>Mammalia</taxon>
        <taxon>Eutheria</taxon>
        <taxon>Laurasiatheria</taxon>
        <taxon>Artiodactyla</taxon>
        <taxon>Suina</taxon>
        <taxon>Suidae</taxon>
        <taxon>Sus</taxon>
    </lineage>
</organism>
<dbReference type="Proteomes" id="UP000694724">
    <property type="component" value="Unplaced"/>
</dbReference>
<dbReference type="GO" id="GO:0008289">
    <property type="term" value="F:lipid binding"/>
    <property type="evidence" value="ECO:0007669"/>
    <property type="project" value="InterPro"/>
</dbReference>
<dbReference type="Pfam" id="PF00061">
    <property type="entry name" value="Lipocalin"/>
    <property type="match status" value="1"/>
</dbReference>
<dbReference type="AlphaFoldDB" id="A0A8D1S0Z1"/>
<dbReference type="SUPFAM" id="SSF52374">
    <property type="entry name" value="Nucleotidylyl transferase"/>
    <property type="match status" value="1"/>
</dbReference>
<evidence type="ECO:0000256" key="3">
    <source>
        <dbReference type="ARBA" id="ARBA00022448"/>
    </source>
</evidence>
<evidence type="ECO:0000256" key="2">
    <source>
        <dbReference type="ARBA" id="ARBA00008390"/>
    </source>
</evidence>
<accession>A0A8D1S0Z1</accession>
<name>A0A8D1S0Z1_PIG</name>
<comment type="similarity">
    <text evidence="2">Belongs to the calycin superfamily. Fatty-acid binding protein (FABP) family.</text>
</comment>
<dbReference type="InterPro" id="IPR031259">
    <property type="entry name" value="ILBP"/>
</dbReference>
<dbReference type="Gene3D" id="2.40.128.20">
    <property type="match status" value="1"/>
</dbReference>
<dbReference type="GO" id="GO:0005737">
    <property type="term" value="C:cytoplasm"/>
    <property type="evidence" value="ECO:0007669"/>
    <property type="project" value="UniProtKB-SubCell"/>
</dbReference>
<keyword evidence="3" id="KW-0813">Transport</keyword>
<evidence type="ECO:0000313" key="7">
    <source>
        <dbReference type="Proteomes" id="UP000694724"/>
    </source>
</evidence>
<gene>
    <name evidence="6" type="primary">NMNAT1</name>
</gene>
<dbReference type="InterPro" id="IPR012674">
    <property type="entry name" value="Calycin"/>
</dbReference>
<dbReference type="InterPro" id="IPR000566">
    <property type="entry name" value="Lipocln_cytosolic_FA-bd_dom"/>
</dbReference>
<evidence type="ECO:0000313" key="6">
    <source>
        <dbReference type="Ensembl" id="ENSSSCP00055044654.1"/>
    </source>
</evidence>
<keyword evidence="4" id="KW-0963">Cytoplasm</keyword>
<dbReference type="FunFam" id="2.40.128.20:FF:000001">
    <property type="entry name" value="Fatty acid-binding protein, adipocyte"/>
    <property type="match status" value="1"/>
</dbReference>
<feature type="domain" description="Lipocalin/cytosolic fatty-acid binding" evidence="5">
    <location>
        <begin position="33"/>
        <end position="133"/>
    </location>
</feature>
<sequence>MENSERTEVVLLACGSFNPITNMHLRLFELAKDYLNGTGIDFATRKIAKLLKPQKVIEQNGDSFTIHTNSSLRNYLVKFKVGEEFDEDNKGLDNRKCKSLVTWDNDRLTCVQKGEKKNRGWTHWIEGDELHLVLAPFCPFLYEITKENVNQETVTSKPTIPTLFFWGVGGCTEAYGSSQARGQVGAMQDPSSIFDIHHSSWQCWILNPLFEARDGTYNLTVTSQIASAVPRWELPDFSLIEKYIPGVPIVAQWVKNPV</sequence>
<evidence type="ECO:0000256" key="4">
    <source>
        <dbReference type="ARBA" id="ARBA00022490"/>
    </source>
</evidence>
<reference evidence="6" key="1">
    <citation type="submission" date="2025-08" db="UniProtKB">
        <authorList>
            <consortium name="Ensembl"/>
        </authorList>
    </citation>
    <scope>IDENTIFICATION</scope>
</reference>